<keyword evidence="1" id="KW-0732">Signal</keyword>
<gene>
    <name evidence="2" type="ORF">QSP1433_LOCUS6971</name>
</gene>
<name>A0A7S2WCC0_9STRA</name>
<organism evidence="2">
    <name type="scientific">Mucochytrium quahogii</name>
    <dbReference type="NCBI Taxonomy" id="96639"/>
    <lineage>
        <taxon>Eukaryota</taxon>
        <taxon>Sar</taxon>
        <taxon>Stramenopiles</taxon>
        <taxon>Bigyra</taxon>
        <taxon>Labyrinthulomycetes</taxon>
        <taxon>Thraustochytrida</taxon>
        <taxon>Thraustochytriidae</taxon>
        <taxon>Mucochytrium</taxon>
    </lineage>
</organism>
<sequence>MRLLLVAALSCVCIATSDVLPGNIRGIDDEVVQTITANLPIKNEDSSSNEQVDYTDCEPQGECSRCHKNDSSDACSMSGYKQLFSCKATSRDIQDGEEKVETKVSMVGRFCRAFAHSS</sequence>
<accession>A0A7S2WCC0</accession>
<dbReference type="AlphaFoldDB" id="A0A7S2WCC0"/>
<evidence type="ECO:0000313" key="2">
    <source>
        <dbReference type="EMBL" id="CAD9680609.1"/>
    </source>
</evidence>
<evidence type="ECO:0000256" key="1">
    <source>
        <dbReference type="SAM" id="SignalP"/>
    </source>
</evidence>
<dbReference type="EMBL" id="HBHK01011151">
    <property type="protein sequence ID" value="CAD9680609.1"/>
    <property type="molecule type" value="Transcribed_RNA"/>
</dbReference>
<proteinExistence type="predicted"/>
<protein>
    <submittedName>
        <fullName evidence="2">Uncharacterized protein</fullName>
    </submittedName>
</protein>
<feature type="signal peptide" evidence="1">
    <location>
        <begin position="1"/>
        <end position="17"/>
    </location>
</feature>
<feature type="chain" id="PRO_5030633629" evidence="1">
    <location>
        <begin position="18"/>
        <end position="118"/>
    </location>
</feature>
<reference evidence="2" key="1">
    <citation type="submission" date="2021-01" db="EMBL/GenBank/DDBJ databases">
        <authorList>
            <person name="Corre E."/>
            <person name="Pelletier E."/>
            <person name="Niang G."/>
            <person name="Scheremetjew M."/>
            <person name="Finn R."/>
            <person name="Kale V."/>
            <person name="Holt S."/>
            <person name="Cochrane G."/>
            <person name="Meng A."/>
            <person name="Brown T."/>
            <person name="Cohen L."/>
        </authorList>
    </citation>
    <scope>NUCLEOTIDE SEQUENCE</scope>
    <source>
        <strain evidence="2">NY070348D</strain>
    </source>
</reference>